<sequence length="139" mass="15788">MKRSDPLEMQVTAEPIAHLAMTRSERIERWATLLEEYDGRISPLPGIEYMPDAERRELAGPYYPMTVAFADPVFRALGLKGDRLSDAMDFFEMTVEDIHELMCECVSTGTMIAGRLHSYAKTGRYPGFWDHARSILGRG</sequence>
<comment type="caution">
    <text evidence="1">The sequence shown here is derived from an EMBL/GenBank/DDBJ whole genome shotgun (WGS) entry which is preliminary data.</text>
</comment>
<gene>
    <name evidence="1" type="ORF">GCM10010862_18180</name>
</gene>
<keyword evidence="2" id="KW-1185">Reference proteome</keyword>
<name>A0ABQ5W3Y7_9HYPH</name>
<dbReference type="Proteomes" id="UP001156691">
    <property type="component" value="Unassembled WGS sequence"/>
</dbReference>
<dbReference type="EMBL" id="BSNS01000008">
    <property type="protein sequence ID" value="GLQ54559.1"/>
    <property type="molecule type" value="Genomic_DNA"/>
</dbReference>
<reference evidence="2" key="1">
    <citation type="journal article" date="2019" name="Int. J. Syst. Evol. Microbiol.">
        <title>The Global Catalogue of Microorganisms (GCM) 10K type strain sequencing project: providing services to taxonomists for standard genome sequencing and annotation.</title>
        <authorList>
            <consortium name="The Broad Institute Genomics Platform"/>
            <consortium name="The Broad Institute Genome Sequencing Center for Infectious Disease"/>
            <person name="Wu L."/>
            <person name="Ma J."/>
        </authorList>
    </citation>
    <scope>NUCLEOTIDE SEQUENCE [LARGE SCALE GENOMIC DNA]</scope>
    <source>
        <strain evidence="2">NBRC 112416</strain>
    </source>
</reference>
<organism evidence="1 2">
    <name type="scientific">Devosia nitrariae</name>
    <dbReference type="NCBI Taxonomy" id="2071872"/>
    <lineage>
        <taxon>Bacteria</taxon>
        <taxon>Pseudomonadati</taxon>
        <taxon>Pseudomonadota</taxon>
        <taxon>Alphaproteobacteria</taxon>
        <taxon>Hyphomicrobiales</taxon>
        <taxon>Devosiaceae</taxon>
        <taxon>Devosia</taxon>
    </lineage>
</organism>
<accession>A0ABQ5W3Y7</accession>
<evidence type="ECO:0000313" key="2">
    <source>
        <dbReference type="Proteomes" id="UP001156691"/>
    </source>
</evidence>
<dbReference type="RefSeq" id="WP_284340010.1">
    <property type="nucleotide sequence ID" value="NZ_BSNS01000008.1"/>
</dbReference>
<evidence type="ECO:0000313" key="1">
    <source>
        <dbReference type="EMBL" id="GLQ54559.1"/>
    </source>
</evidence>
<proteinExistence type="predicted"/>
<protein>
    <submittedName>
        <fullName evidence="1">Uncharacterized protein</fullName>
    </submittedName>
</protein>